<evidence type="ECO:0000313" key="1">
    <source>
        <dbReference type="EMBL" id="KRG07909.1"/>
    </source>
</evidence>
<accession>A0A0Q9XI32</accession>
<dbReference type="AlphaFoldDB" id="A0A0Q9XI32"/>
<keyword evidence="2" id="KW-1185">Reference proteome</keyword>
<sequence>MKSKRFCFLLRGFTPNGMSFVHSCVIYINKSFKRFLNGNFDCSGQSVEHQFSSPITMIFQVSFYKFPSLNHN</sequence>
<dbReference type="EMBL" id="CH936755">
    <property type="protein sequence ID" value="KRG07909.1"/>
    <property type="molecule type" value="Genomic_DNA"/>
</dbReference>
<dbReference type="InParanoid" id="A0A0Q9XI32"/>
<protein>
    <submittedName>
        <fullName evidence="1">Uncharacterized protein</fullName>
    </submittedName>
</protein>
<evidence type="ECO:0000313" key="2">
    <source>
        <dbReference type="Proteomes" id="UP000009192"/>
    </source>
</evidence>
<dbReference type="KEGG" id="dmo:Dmoj_GI25758"/>
<gene>
    <name evidence="1" type="primary">Dmoj\GI25758</name>
    <name evidence="1" type="ORF">Dmoj_GI25758</name>
</gene>
<reference evidence="1 2" key="1">
    <citation type="journal article" date="2007" name="Nature">
        <title>Evolution of genes and genomes on the Drosophila phylogeny.</title>
        <authorList>
            <consortium name="Drosophila 12 Genomes Consortium"/>
            <person name="Clark A.G."/>
            <person name="Eisen M.B."/>
            <person name="Smith D.R."/>
            <person name="Bergman C.M."/>
            <person name="Oliver B."/>
            <person name="Markow T.A."/>
            <person name="Kaufman T.C."/>
            <person name="Kellis M."/>
            <person name="Gelbart W."/>
            <person name="Iyer V.N."/>
            <person name="Pollard D.A."/>
            <person name="Sackton T.B."/>
            <person name="Larracuente A.M."/>
            <person name="Singh N.D."/>
            <person name="Abad J.P."/>
            <person name="Abt D.N."/>
            <person name="Adryan B."/>
            <person name="Aguade M."/>
            <person name="Akashi H."/>
            <person name="Anderson W.W."/>
            <person name="Aquadro C.F."/>
            <person name="Ardell D.H."/>
            <person name="Arguello R."/>
            <person name="Artieri C.G."/>
            <person name="Barbash D.A."/>
            <person name="Barker D."/>
            <person name="Barsanti P."/>
            <person name="Batterham P."/>
            <person name="Batzoglou S."/>
            <person name="Begun D."/>
            <person name="Bhutkar A."/>
            <person name="Blanco E."/>
            <person name="Bosak S.A."/>
            <person name="Bradley R.K."/>
            <person name="Brand A.D."/>
            <person name="Brent M.R."/>
            <person name="Brooks A.N."/>
            <person name="Brown R.H."/>
            <person name="Butlin R.K."/>
            <person name="Caggese C."/>
            <person name="Calvi B.R."/>
            <person name="Bernardo de Carvalho A."/>
            <person name="Caspi A."/>
            <person name="Castrezana S."/>
            <person name="Celniker S.E."/>
            <person name="Chang J.L."/>
            <person name="Chapple C."/>
            <person name="Chatterji S."/>
            <person name="Chinwalla A."/>
            <person name="Civetta A."/>
            <person name="Clifton S.W."/>
            <person name="Comeron J.M."/>
            <person name="Costello J.C."/>
            <person name="Coyne J.A."/>
            <person name="Daub J."/>
            <person name="David R.G."/>
            <person name="Delcher A.L."/>
            <person name="Delehaunty K."/>
            <person name="Do C.B."/>
            <person name="Ebling H."/>
            <person name="Edwards K."/>
            <person name="Eickbush T."/>
            <person name="Evans J.D."/>
            <person name="Filipski A."/>
            <person name="Findeiss S."/>
            <person name="Freyhult E."/>
            <person name="Fulton L."/>
            <person name="Fulton R."/>
            <person name="Garcia A.C."/>
            <person name="Gardiner A."/>
            <person name="Garfield D.A."/>
            <person name="Garvin B.E."/>
            <person name="Gibson G."/>
            <person name="Gilbert D."/>
            <person name="Gnerre S."/>
            <person name="Godfrey J."/>
            <person name="Good R."/>
            <person name="Gotea V."/>
            <person name="Gravely B."/>
            <person name="Greenberg A.J."/>
            <person name="Griffiths-Jones S."/>
            <person name="Gross S."/>
            <person name="Guigo R."/>
            <person name="Gustafson E.A."/>
            <person name="Haerty W."/>
            <person name="Hahn M.W."/>
            <person name="Halligan D.L."/>
            <person name="Halpern A.L."/>
            <person name="Halter G.M."/>
            <person name="Han M.V."/>
            <person name="Heger A."/>
            <person name="Hillier L."/>
            <person name="Hinrichs A.S."/>
            <person name="Holmes I."/>
            <person name="Hoskins R.A."/>
            <person name="Hubisz M.J."/>
            <person name="Hultmark D."/>
            <person name="Huntley M.A."/>
            <person name="Jaffe D.B."/>
            <person name="Jagadeeshan S."/>
            <person name="Jeck W.R."/>
            <person name="Johnson J."/>
            <person name="Jones C.D."/>
            <person name="Jordan W.C."/>
            <person name="Karpen G.H."/>
            <person name="Kataoka E."/>
            <person name="Keightley P.D."/>
            <person name="Kheradpour P."/>
            <person name="Kirkness E.F."/>
            <person name="Koerich L.B."/>
            <person name="Kristiansen K."/>
            <person name="Kudrna D."/>
            <person name="Kulathinal R.J."/>
            <person name="Kumar S."/>
            <person name="Kwok R."/>
            <person name="Lander E."/>
            <person name="Langley C.H."/>
            <person name="Lapoint R."/>
            <person name="Lazzaro B.P."/>
            <person name="Lee S.J."/>
            <person name="Levesque L."/>
            <person name="Li R."/>
            <person name="Lin C.F."/>
            <person name="Lin M.F."/>
            <person name="Lindblad-Toh K."/>
            <person name="Llopart A."/>
            <person name="Long M."/>
            <person name="Low L."/>
            <person name="Lozovsky E."/>
            <person name="Lu J."/>
            <person name="Luo M."/>
            <person name="Machado C.A."/>
            <person name="Makalowski W."/>
            <person name="Marzo M."/>
            <person name="Matsuda M."/>
            <person name="Matzkin L."/>
            <person name="McAllister B."/>
            <person name="McBride C.S."/>
            <person name="McKernan B."/>
            <person name="McKernan K."/>
            <person name="Mendez-Lago M."/>
            <person name="Minx P."/>
            <person name="Mollenhauer M.U."/>
            <person name="Montooth K."/>
            <person name="Mount S.M."/>
            <person name="Mu X."/>
            <person name="Myers E."/>
            <person name="Negre B."/>
            <person name="Newfeld S."/>
            <person name="Nielsen R."/>
            <person name="Noor M.A."/>
            <person name="O'Grady P."/>
            <person name="Pachter L."/>
            <person name="Papaceit M."/>
            <person name="Parisi M.J."/>
            <person name="Parisi M."/>
            <person name="Parts L."/>
            <person name="Pedersen J.S."/>
            <person name="Pesole G."/>
            <person name="Phillippy A.M."/>
            <person name="Ponting C.P."/>
            <person name="Pop M."/>
            <person name="Porcelli D."/>
            <person name="Powell J.R."/>
            <person name="Prohaska S."/>
            <person name="Pruitt K."/>
            <person name="Puig M."/>
            <person name="Quesneville H."/>
            <person name="Ram K.R."/>
            <person name="Rand D."/>
            <person name="Rasmussen M.D."/>
            <person name="Reed L.K."/>
            <person name="Reenan R."/>
            <person name="Reily A."/>
            <person name="Remington K.A."/>
            <person name="Rieger T.T."/>
            <person name="Ritchie M.G."/>
            <person name="Robin C."/>
            <person name="Rogers Y.H."/>
            <person name="Rohde C."/>
            <person name="Rozas J."/>
            <person name="Rubenfield M.J."/>
            <person name="Ruiz A."/>
            <person name="Russo S."/>
            <person name="Salzberg S.L."/>
            <person name="Sanchez-Gracia A."/>
            <person name="Saranga D.J."/>
            <person name="Sato H."/>
            <person name="Schaeffer S.W."/>
            <person name="Schatz M.C."/>
            <person name="Schlenke T."/>
            <person name="Schwartz R."/>
            <person name="Segarra C."/>
            <person name="Singh R.S."/>
            <person name="Sirot L."/>
            <person name="Sirota M."/>
            <person name="Sisneros N.B."/>
            <person name="Smith C.D."/>
            <person name="Smith T.F."/>
            <person name="Spieth J."/>
            <person name="Stage D.E."/>
            <person name="Stark A."/>
            <person name="Stephan W."/>
            <person name="Strausberg R.L."/>
            <person name="Strempel S."/>
            <person name="Sturgill D."/>
            <person name="Sutton G."/>
            <person name="Sutton G.G."/>
            <person name="Tao W."/>
            <person name="Teichmann S."/>
            <person name="Tobari Y.N."/>
            <person name="Tomimura Y."/>
            <person name="Tsolas J.M."/>
            <person name="Valente V.L."/>
            <person name="Venter E."/>
            <person name="Venter J.C."/>
            <person name="Vicario S."/>
            <person name="Vieira F.G."/>
            <person name="Vilella A.J."/>
            <person name="Villasante A."/>
            <person name="Walenz B."/>
            <person name="Wang J."/>
            <person name="Wasserman M."/>
            <person name="Watts T."/>
            <person name="Wilson D."/>
            <person name="Wilson R.K."/>
            <person name="Wing R.A."/>
            <person name="Wolfner M.F."/>
            <person name="Wong A."/>
            <person name="Wong G.K."/>
            <person name="Wu C.I."/>
            <person name="Wu G."/>
            <person name="Yamamoto D."/>
            <person name="Yang H.P."/>
            <person name="Yang S.P."/>
            <person name="Yorke J.A."/>
            <person name="Yoshida K."/>
            <person name="Zdobnov E."/>
            <person name="Zhang P."/>
            <person name="Zhang Y."/>
            <person name="Zimin A.V."/>
            <person name="Baldwin J."/>
            <person name="Abdouelleil A."/>
            <person name="Abdulkadir J."/>
            <person name="Abebe A."/>
            <person name="Abera B."/>
            <person name="Abreu J."/>
            <person name="Acer S.C."/>
            <person name="Aftuck L."/>
            <person name="Alexander A."/>
            <person name="An P."/>
            <person name="Anderson E."/>
            <person name="Anderson S."/>
            <person name="Arachi H."/>
            <person name="Azer M."/>
            <person name="Bachantsang P."/>
            <person name="Barry A."/>
            <person name="Bayul T."/>
            <person name="Berlin A."/>
            <person name="Bessette D."/>
            <person name="Bloom T."/>
            <person name="Blye J."/>
            <person name="Boguslavskiy L."/>
            <person name="Bonnet C."/>
            <person name="Boukhgalter B."/>
            <person name="Bourzgui I."/>
            <person name="Brown A."/>
            <person name="Cahill P."/>
            <person name="Channer S."/>
            <person name="Cheshatsang Y."/>
            <person name="Chuda L."/>
            <person name="Citroen M."/>
            <person name="Collymore A."/>
            <person name="Cooke P."/>
            <person name="Costello M."/>
            <person name="D'Aco K."/>
            <person name="Daza R."/>
            <person name="De Haan G."/>
            <person name="DeGray S."/>
            <person name="DeMaso C."/>
            <person name="Dhargay N."/>
            <person name="Dooley K."/>
            <person name="Dooley E."/>
            <person name="Doricent M."/>
            <person name="Dorje P."/>
            <person name="Dorjee K."/>
            <person name="Dupes A."/>
            <person name="Elong R."/>
            <person name="Falk J."/>
            <person name="Farina A."/>
            <person name="Faro S."/>
            <person name="Ferguson D."/>
            <person name="Fisher S."/>
            <person name="Foley C.D."/>
            <person name="Franke A."/>
            <person name="Friedrich D."/>
            <person name="Gadbois L."/>
            <person name="Gearin G."/>
            <person name="Gearin C.R."/>
            <person name="Giannoukos G."/>
            <person name="Goode T."/>
            <person name="Graham J."/>
            <person name="Grandbois E."/>
            <person name="Grewal S."/>
            <person name="Gyaltsen K."/>
            <person name="Hafez N."/>
            <person name="Hagos B."/>
            <person name="Hall J."/>
            <person name="Henson C."/>
            <person name="Hollinger A."/>
            <person name="Honan T."/>
            <person name="Huard M.D."/>
            <person name="Hughes L."/>
            <person name="Hurhula B."/>
            <person name="Husby M.E."/>
            <person name="Kamat A."/>
            <person name="Kanga B."/>
            <person name="Kashin S."/>
            <person name="Khazanovich D."/>
            <person name="Kisner P."/>
            <person name="Lance K."/>
            <person name="Lara M."/>
            <person name="Lee W."/>
            <person name="Lennon N."/>
            <person name="Letendre F."/>
            <person name="LeVine R."/>
            <person name="Lipovsky A."/>
            <person name="Liu X."/>
            <person name="Liu J."/>
            <person name="Liu S."/>
            <person name="Lokyitsang T."/>
            <person name="Lokyitsang Y."/>
            <person name="Lubonja R."/>
            <person name="Lui A."/>
            <person name="MacDonald P."/>
            <person name="Magnisalis V."/>
            <person name="Maru K."/>
            <person name="Matthews C."/>
            <person name="McCusker W."/>
            <person name="McDonough S."/>
            <person name="Mehta T."/>
            <person name="Meldrim J."/>
            <person name="Meneus L."/>
            <person name="Mihai O."/>
            <person name="Mihalev A."/>
            <person name="Mihova T."/>
            <person name="Mittelman R."/>
            <person name="Mlenga V."/>
            <person name="Montmayeur A."/>
            <person name="Mulrain L."/>
            <person name="Navidi A."/>
            <person name="Naylor J."/>
            <person name="Negash T."/>
            <person name="Nguyen T."/>
            <person name="Nguyen N."/>
            <person name="Nicol R."/>
            <person name="Norbu C."/>
            <person name="Norbu N."/>
            <person name="Novod N."/>
            <person name="O'Neill B."/>
            <person name="Osman S."/>
            <person name="Markiewicz E."/>
            <person name="Oyono O.L."/>
            <person name="Patti C."/>
            <person name="Phunkhang P."/>
            <person name="Pierre F."/>
            <person name="Priest M."/>
            <person name="Raghuraman S."/>
            <person name="Rege F."/>
            <person name="Reyes R."/>
            <person name="Rise C."/>
            <person name="Rogov P."/>
            <person name="Ross K."/>
            <person name="Ryan E."/>
            <person name="Settipalli S."/>
            <person name="Shea T."/>
            <person name="Sherpa N."/>
            <person name="Shi L."/>
            <person name="Shih D."/>
            <person name="Sparrow T."/>
            <person name="Spaulding J."/>
            <person name="Stalker J."/>
            <person name="Stange-Thomann N."/>
            <person name="Stavropoulos S."/>
            <person name="Stone C."/>
            <person name="Strader C."/>
            <person name="Tesfaye S."/>
            <person name="Thomson T."/>
            <person name="Thoulutsang Y."/>
            <person name="Thoulutsang D."/>
            <person name="Topham K."/>
            <person name="Topping I."/>
            <person name="Tsamla T."/>
            <person name="Vassiliev H."/>
            <person name="Vo A."/>
            <person name="Wangchuk T."/>
            <person name="Wangdi T."/>
            <person name="Weiand M."/>
            <person name="Wilkinson J."/>
            <person name="Wilson A."/>
            <person name="Yadav S."/>
            <person name="Young G."/>
            <person name="Yu Q."/>
            <person name="Zembek L."/>
            <person name="Zhong D."/>
            <person name="Zimmer A."/>
            <person name="Zwirko Z."/>
            <person name="Jaffe D.B."/>
            <person name="Alvarez P."/>
            <person name="Brockman W."/>
            <person name="Butler J."/>
            <person name="Chin C."/>
            <person name="Gnerre S."/>
            <person name="Grabherr M."/>
            <person name="Kleber M."/>
            <person name="Mauceli E."/>
            <person name="MacCallum I."/>
        </authorList>
    </citation>
    <scope>NUCLEOTIDE SEQUENCE [LARGE SCALE GENOMIC DNA]</scope>
    <source>
        <strain evidence="2">Tucson 15081-1352.22</strain>
    </source>
</reference>
<dbReference type="Proteomes" id="UP000009192">
    <property type="component" value="Unassembled WGS sequence"/>
</dbReference>
<proteinExistence type="predicted"/>
<name>A0A0Q9XI32_DROMO</name>
<organism evidence="1 2">
    <name type="scientific">Drosophila mojavensis</name>
    <name type="common">Fruit fly</name>
    <dbReference type="NCBI Taxonomy" id="7230"/>
    <lineage>
        <taxon>Eukaryota</taxon>
        <taxon>Metazoa</taxon>
        <taxon>Ecdysozoa</taxon>
        <taxon>Arthropoda</taxon>
        <taxon>Hexapoda</taxon>
        <taxon>Insecta</taxon>
        <taxon>Pterygota</taxon>
        <taxon>Neoptera</taxon>
        <taxon>Endopterygota</taxon>
        <taxon>Diptera</taxon>
        <taxon>Brachycera</taxon>
        <taxon>Muscomorpha</taxon>
        <taxon>Ephydroidea</taxon>
        <taxon>Drosophilidae</taxon>
        <taxon>Drosophila</taxon>
    </lineage>
</organism>